<keyword evidence="4" id="KW-0812">Transmembrane</keyword>
<evidence type="ECO:0000256" key="2">
    <source>
        <dbReference type="ARBA" id="ARBA00022801"/>
    </source>
</evidence>
<dbReference type="InterPro" id="IPR001087">
    <property type="entry name" value="GDSL"/>
</dbReference>
<evidence type="ECO:0000313" key="5">
    <source>
        <dbReference type="EMBL" id="KAF4360261.1"/>
    </source>
</evidence>
<evidence type="ECO:0000256" key="3">
    <source>
        <dbReference type="ARBA" id="ARBA00022963"/>
    </source>
</evidence>
<feature type="transmembrane region" description="Helical" evidence="4">
    <location>
        <begin position="6"/>
        <end position="24"/>
    </location>
</feature>
<dbReference type="Pfam" id="PF00657">
    <property type="entry name" value="Lipase_GDSL"/>
    <property type="match status" value="1"/>
</dbReference>
<evidence type="ECO:0000256" key="1">
    <source>
        <dbReference type="ARBA" id="ARBA00008668"/>
    </source>
</evidence>
<proteinExistence type="inferred from homology"/>
<keyword evidence="3" id="KW-0442">Lipid degradation</keyword>
<dbReference type="PANTHER" id="PTHR45648">
    <property type="entry name" value="GDSL LIPASE/ACYLHYDROLASE FAMILY PROTEIN (AFU_ORTHOLOGUE AFUA_4G14700)"/>
    <property type="match status" value="1"/>
</dbReference>
<reference evidence="5 6" key="1">
    <citation type="journal article" date="2020" name="bioRxiv">
        <title>Sequence and annotation of 42 cannabis genomes reveals extensive copy number variation in cannabinoid synthesis and pathogen resistance genes.</title>
        <authorList>
            <person name="Mckernan K.J."/>
            <person name="Helbert Y."/>
            <person name="Kane L.T."/>
            <person name="Ebling H."/>
            <person name="Zhang L."/>
            <person name="Liu B."/>
            <person name="Eaton Z."/>
            <person name="Mclaughlin S."/>
            <person name="Kingan S."/>
            <person name="Baybayan P."/>
            <person name="Concepcion G."/>
            <person name="Jordan M."/>
            <person name="Riva A."/>
            <person name="Barbazuk W."/>
            <person name="Harkins T."/>
        </authorList>
    </citation>
    <scope>NUCLEOTIDE SEQUENCE [LARGE SCALE GENOMIC DNA]</scope>
    <source>
        <strain evidence="6">cv. Jamaican Lion 4</strain>
        <tissue evidence="5">Leaf</tissue>
    </source>
</reference>
<dbReference type="GO" id="GO:0016788">
    <property type="term" value="F:hydrolase activity, acting on ester bonds"/>
    <property type="evidence" value="ECO:0007669"/>
    <property type="project" value="InterPro"/>
</dbReference>
<keyword evidence="3" id="KW-0443">Lipid metabolism</keyword>
<comment type="caution">
    <text evidence="5">The sequence shown here is derived from an EMBL/GenBank/DDBJ whole genome shotgun (WGS) entry which is preliminary data.</text>
</comment>
<gene>
    <name evidence="5" type="ORF">F8388_020552</name>
</gene>
<name>A0A7J6EPG7_CANSA</name>
<dbReference type="Proteomes" id="UP000525078">
    <property type="component" value="Unassembled WGS sequence"/>
</dbReference>
<sequence length="374" mass="42099">MREVLVLDNGVFFCFFMVMGFLCIGSHGQRIPLFPARRNVSALYVLGDSSVDCGTNTLFYSRLHRNLSLIPCNGADGNLLPHLLAEKMGLPYALSFYTQNGSIGDLMTGLNFGSAQATIMNPSSQGYQSLNQQLRQVFEMMELLQLQLSPNMALRFVRSSVYYLSFGKDDYINFYLSSNSNSGSSVGAPKYSNHEFAHILVSEMINVVRSLHDMKIRKIICQGILPLGCTPRMAFESFDFEASQHRRRGCWEKVNRMVLEFNIMLEEKIIELNEEMPDAHILFFDVYQGIKEIIAKPERYGFDDVKSACCGLGLYGASIGCLSMEMACNNTRSHVWWDLYNPTKAVNSLLADSAWSGHPFSGLSRPMNIQDLLL</sequence>
<keyword evidence="4" id="KW-1133">Transmembrane helix</keyword>
<organism evidence="5 6">
    <name type="scientific">Cannabis sativa</name>
    <name type="common">Hemp</name>
    <name type="synonym">Marijuana</name>
    <dbReference type="NCBI Taxonomy" id="3483"/>
    <lineage>
        <taxon>Eukaryota</taxon>
        <taxon>Viridiplantae</taxon>
        <taxon>Streptophyta</taxon>
        <taxon>Embryophyta</taxon>
        <taxon>Tracheophyta</taxon>
        <taxon>Spermatophyta</taxon>
        <taxon>Magnoliopsida</taxon>
        <taxon>eudicotyledons</taxon>
        <taxon>Gunneridae</taxon>
        <taxon>Pentapetalae</taxon>
        <taxon>rosids</taxon>
        <taxon>fabids</taxon>
        <taxon>Rosales</taxon>
        <taxon>Cannabaceae</taxon>
        <taxon>Cannabis</taxon>
    </lineage>
</organism>
<evidence type="ECO:0000256" key="4">
    <source>
        <dbReference type="SAM" id="Phobius"/>
    </source>
</evidence>
<dbReference type="GO" id="GO:0016042">
    <property type="term" value="P:lipid catabolic process"/>
    <property type="evidence" value="ECO:0007669"/>
    <property type="project" value="UniProtKB-KW"/>
</dbReference>
<dbReference type="InterPro" id="IPR036514">
    <property type="entry name" value="SGNH_hydro_sf"/>
</dbReference>
<evidence type="ECO:0008006" key="7">
    <source>
        <dbReference type="Google" id="ProtNLM"/>
    </source>
</evidence>
<dbReference type="Gene3D" id="3.40.50.1110">
    <property type="entry name" value="SGNH hydrolase"/>
    <property type="match status" value="1"/>
</dbReference>
<protein>
    <recommendedName>
        <fullName evidence="7">GDSL esterase/lipase</fullName>
    </recommendedName>
</protein>
<dbReference type="InterPro" id="IPR051058">
    <property type="entry name" value="GDSL_Est/Lipase"/>
</dbReference>
<dbReference type="PANTHER" id="PTHR45648:SF7">
    <property type="entry name" value="OS12G0126100 PROTEIN"/>
    <property type="match status" value="1"/>
</dbReference>
<dbReference type="AlphaFoldDB" id="A0A7J6EPG7"/>
<accession>A0A7J6EPG7</accession>
<dbReference type="EMBL" id="JAATIP010000206">
    <property type="protein sequence ID" value="KAF4360261.1"/>
    <property type="molecule type" value="Genomic_DNA"/>
</dbReference>
<comment type="similarity">
    <text evidence="1">Belongs to the 'GDSL' lipolytic enzyme family.</text>
</comment>
<evidence type="ECO:0000313" key="6">
    <source>
        <dbReference type="Proteomes" id="UP000525078"/>
    </source>
</evidence>
<keyword evidence="4" id="KW-0472">Membrane</keyword>
<keyword evidence="2" id="KW-0378">Hydrolase</keyword>